<evidence type="ECO:0000256" key="2">
    <source>
        <dbReference type="SAM" id="SignalP"/>
    </source>
</evidence>
<dbReference type="SMART" id="SM00028">
    <property type="entry name" value="TPR"/>
    <property type="match status" value="4"/>
</dbReference>
<dbReference type="Proteomes" id="UP000016412">
    <property type="component" value="Unassembled WGS sequence"/>
</dbReference>
<dbReference type="EMBL" id="AVQI01000016">
    <property type="protein sequence ID" value="ERK04692.1"/>
    <property type="molecule type" value="Genomic_DNA"/>
</dbReference>
<feature type="chain" id="PRO_5004631334" evidence="2">
    <location>
        <begin position="29"/>
        <end position="589"/>
    </location>
</feature>
<evidence type="ECO:0000313" key="6">
    <source>
        <dbReference type="Proteomes" id="UP000016646"/>
    </source>
</evidence>
<dbReference type="EMBL" id="AUZJ01000014">
    <property type="protein sequence ID" value="ERF61205.1"/>
    <property type="molecule type" value="Genomic_DNA"/>
</dbReference>
<keyword evidence="1" id="KW-0802">TPR repeat</keyword>
<sequence>MRAYFRSGIKLIILFAAVCMLRAAPLSAAPKKNSSRVRNVPSTAENTASDDKGTAIAIDVPKKGRRTYFSRIAPDVMAAAENASPDSIRSAVSLLRKSGEDYTEAEKVLLNVLSGIMKAAWVSERVDWETPPVTEATAYLGALDSAQKGIYDLSTGNVDFFTLVLPSLVVIKADDVSSYASVAEQSLTAALVLRPESALAHYLIGVLYVKTVQTEKALEHFSNAAKSALSCKEISYAEADCLKRLDRMQEAQTIARSLLQRYPADIAVLKLCAETSFALNDFSAAEEYVGRVLQQEPNDLDYVLFRARILAGKGDYIRAASLLDVYARQNTSSRAYLLLRARLQYEWSKNFAAASETIERALLLYPNDLDVLLFAARLASSTAAPLAGVTAEEFAKRALEIDPANTEAKRYEIDGMMRSGKWKGAYDSSKALVASRGALRSDIFVHIRICLELGKNDEAWNLISPLYAENPDDDDILQSYVVVLSKTGRSAQALSLINSRLPASSSRMKSFFYYRRSFLDVSQEDSLADLRSSLIANPRNTDALFRLYEIYYERRDYRKAQYYLKQVVALEPNDTEMRKLNEELSKLIK</sequence>
<keyword evidence="6" id="KW-1185">Reference proteome</keyword>
<evidence type="ECO:0000313" key="4">
    <source>
        <dbReference type="EMBL" id="ERK04692.1"/>
    </source>
</evidence>
<feature type="signal peptide" evidence="2">
    <location>
        <begin position="1"/>
        <end position="28"/>
    </location>
</feature>
<dbReference type="PATRIC" id="fig|1125725.3.peg.795"/>
<comment type="caution">
    <text evidence="3">The sequence shown here is derived from an EMBL/GenBank/DDBJ whole genome shotgun (WGS) entry which is preliminary data.</text>
</comment>
<evidence type="ECO:0000313" key="5">
    <source>
        <dbReference type="Proteomes" id="UP000016412"/>
    </source>
</evidence>
<feature type="repeat" description="TPR" evidence="1">
    <location>
        <begin position="541"/>
        <end position="574"/>
    </location>
</feature>
<dbReference type="PROSITE" id="PS50005">
    <property type="entry name" value="TPR"/>
    <property type="match status" value="1"/>
</dbReference>
<gene>
    <name evidence="4" type="ORF">HMPREF0860_1359</name>
    <name evidence="3" type="ORF">HMPREF1325_1981</name>
</gene>
<proteinExistence type="predicted"/>
<dbReference type="Gene3D" id="1.25.40.10">
    <property type="entry name" value="Tetratricopeptide repeat domain"/>
    <property type="match status" value="2"/>
</dbReference>
<dbReference type="eggNOG" id="COG4783">
    <property type="taxonomic scope" value="Bacteria"/>
</dbReference>
<dbReference type="Pfam" id="PF13174">
    <property type="entry name" value="TPR_6"/>
    <property type="match status" value="1"/>
</dbReference>
<organism evidence="3 5">
    <name type="scientific">Treponema socranskii subsp. socranskii VPI DR56BR1116 = ATCC 35536</name>
    <dbReference type="NCBI Taxonomy" id="1125725"/>
    <lineage>
        <taxon>Bacteria</taxon>
        <taxon>Pseudomonadati</taxon>
        <taxon>Spirochaetota</taxon>
        <taxon>Spirochaetia</taxon>
        <taxon>Spirochaetales</taxon>
        <taxon>Treponemataceae</taxon>
        <taxon>Treponema</taxon>
    </lineage>
</organism>
<dbReference type="Proteomes" id="UP000016646">
    <property type="component" value="Unassembled WGS sequence"/>
</dbReference>
<protein>
    <submittedName>
        <fullName evidence="3">Tetratricopeptide repeat protein</fullName>
    </submittedName>
</protein>
<name>U2L1T6_TRESO</name>
<dbReference type="GO" id="GO:0051301">
    <property type="term" value="P:cell division"/>
    <property type="evidence" value="ECO:0007669"/>
    <property type="project" value="TreeGrafter"/>
</dbReference>
<dbReference type="PANTHER" id="PTHR12558:SF48">
    <property type="entry name" value="CHROMOSOME UNDETERMINED SCAFFOLD_74, WHOLE GENOME SHOTGUN SEQUENCE"/>
    <property type="match status" value="1"/>
</dbReference>
<dbReference type="Pfam" id="PF14559">
    <property type="entry name" value="TPR_19"/>
    <property type="match status" value="1"/>
</dbReference>
<dbReference type="STRING" id="1125725.HMPREF1325_1981"/>
<dbReference type="PANTHER" id="PTHR12558">
    <property type="entry name" value="CELL DIVISION CYCLE 16,23,27"/>
    <property type="match status" value="1"/>
</dbReference>
<keyword evidence="2" id="KW-0732">Signal</keyword>
<dbReference type="SUPFAM" id="SSF48452">
    <property type="entry name" value="TPR-like"/>
    <property type="match status" value="2"/>
</dbReference>
<dbReference type="InterPro" id="IPR019734">
    <property type="entry name" value="TPR_rpt"/>
</dbReference>
<dbReference type="AlphaFoldDB" id="U2L1T6"/>
<accession>U2L1T6</accession>
<reference evidence="5 6" key="1">
    <citation type="submission" date="2013-08" db="EMBL/GenBank/DDBJ databases">
        <authorList>
            <person name="Durkin A.S."/>
            <person name="Haft D.R."/>
            <person name="McCorrison J."/>
            <person name="Torralba M."/>
            <person name="Gillis M."/>
            <person name="Haft D.H."/>
            <person name="Methe B."/>
            <person name="Sutton G."/>
            <person name="Nelson K.E."/>
        </authorList>
    </citation>
    <scope>NUCLEOTIDE SEQUENCE [LARGE SCALE GENOMIC DNA]</scope>
    <source>
        <strain evidence="4 6">ATCC 35536</strain>
        <strain evidence="3 5">VPI DR56BR1116</strain>
    </source>
</reference>
<evidence type="ECO:0000313" key="3">
    <source>
        <dbReference type="EMBL" id="ERF61205.1"/>
    </source>
</evidence>
<dbReference type="InterPro" id="IPR011990">
    <property type="entry name" value="TPR-like_helical_dom_sf"/>
</dbReference>
<evidence type="ECO:0000256" key="1">
    <source>
        <dbReference type="PROSITE-ProRule" id="PRU00339"/>
    </source>
</evidence>